<dbReference type="InterPro" id="IPR016024">
    <property type="entry name" value="ARM-type_fold"/>
</dbReference>
<dbReference type="Pfam" id="PF08161">
    <property type="entry name" value="RRP12_HEAT"/>
    <property type="match status" value="1"/>
</dbReference>
<dbReference type="PANTHER" id="PTHR48287:SF1">
    <property type="entry name" value="ARM REPEAT SUPERFAMILY PROTEIN"/>
    <property type="match status" value="1"/>
</dbReference>
<protein>
    <submittedName>
        <fullName evidence="6">Uncharacterized protein</fullName>
    </submittedName>
</protein>
<evidence type="ECO:0000259" key="5">
    <source>
        <dbReference type="Pfam" id="PF25772"/>
    </source>
</evidence>
<feature type="compositionally biased region" description="Acidic residues" evidence="3">
    <location>
        <begin position="1271"/>
        <end position="1283"/>
    </location>
</feature>
<dbReference type="GO" id="GO:0005634">
    <property type="term" value="C:nucleus"/>
    <property type="evidence" value="ECO:0007669"/>
    <property type="project" value="UniProtKB-SubCell"/>
</dbReference>
<dbReference type="OrthoDB" id="2192888at2759"/>
<comment type="caution">
    <text evidence="6">The sequence shown here is derived from an EMBL/GenBank/DDBJ whole genome shotgun (WGS) entry which is preliminary data.</text>
</comment>
<accession>A0A016VLP1</accession>
<keyword evidence="7" id="KW-1185">Reference proteome</keyword>
<feature type="region of interest" description="Disordered" evidence="3">
    <location>
        <begin position="1105"/>
        <end position="1132"/>
    </location>
</feature>
<feature type="domain" description="RRP12 HEAT" evidence="4">
    <location>
        <begin position="482"/>
        <end position="742"/>
    </location>
</feature>
<organism evidence="6 7">
    <name type="scientific">Ancylostoma ceylanicum</name>
    <dbReference type="NCBI Taxonomy" id="53326"/>
    <lineage>
        <taxon>Eukaryota</taxon>
        <taxon>Metazoa</taxon>
        <taxon>Ecdysozoa</taxon>
        <taxon>Nematoda</taxon>
        <taxon>Chromadorea</taxon>
        <taxon>Rhabditida</taxon>
        <taxon>Rhabditina</taxon>
        <taxon>Rhabditomorpha</taxon>
        <taxon>Strongyloidea</taxon>
        <taxon>Ancylostomatidae</taxon>
        <taxon>Ancylostomatinae</taxon>
        <taxon>Ancylostoma</taxon>
    </lineage>
</organism>
<feature type="compositionally biased region" description="Basic and acidic residues" evidence="3">
    <location>
        <begin position="1308"/>
        <end position="1318"/>
    </location>
</feature>
<name>A0A016VLP1_9BILA</name>
<dbReference type="STRING" id="53326.A0A016VLP1"/>
<evidence type="ECO:0000313" key="6">
    <source>
        <dbReference type="EMBL" id="EYC28509.1"/>
    </source>
</evidence>
<keyword evidence="2" id="KW-0539">Nucleus</keyword>
<dbReference type="SUPFAM" id="SSF48371">
    <property type="entry name" value="ARM repeat"/>
    <property type="match status" value="1"/>
</dbReference>
<dbReference type="Pfam" id="PF25772">
    <property type="entry name" value="HEAT_RRP12_N"/>
    <property type="match status" value="1"/>
</dbReference>
<comment type="subcellular location">
    <subcellularLocation>
        <location evidence="1">Nucleus</location>
    </subcellularLocation>
</comment>
<sequence>MHLFINVLQCKLSKDFNLNIVRFLQFLLLLYCHIFETNFSPCFAVLSSFQACVAVFTMVGKYRHRIHGKGRVRIPKGMSSESNPSKKRHRDAAGAARNASLSTEPMVAVDDRPLDNATDFLLADNLESMKIGHVQESCSKSMISEGGVSRISQFTACTNPNFDAVHRIWKSGSSMQKEVVSVLAAVAELIKERNGTETDVEYFAALMTALEGTSINEPCRTAAIAFLLQVIVKKIPKEVLQAQFMRTVQILYTKMLENSEQSEGSPLKYLLSILGVVLRAQPSRVWNSASTRNIVVSVTALCAHDQPWVRTMARRVVRAVLTDPVTSMENGLHAAASGVGTFVQQQLQAALGSKGGDMTTVRYLCLLEGVMHKMPSTLFKQLAETILKSFTIADPMVKCSALQCLYRCLQRQPCDAALSVETNVLLVKALTQLSPPCEDVTVCAYWMQALAEAHVCLTAKDPYSCYSLLPSTFELIVKLFDSGDEQLAQVTYQILAKIIESCVQDNEGCAKKLLTLLDRALNVQSTTVWKHVLRSQMRLFEAAGAGIVGDEFTQALKTLALMRENDNCFCKQEIDFTVGCAVRHVGAPAVLSVIPLDIDPNAVILSTEFARSWLIPVLRVNLHNAPLAYFSSHILPIAVKIYRRLGSLDPVPQRLYTTLQMQLWELLPSFCDSPSDLEKSFPQLAPVLGAAMNERDDLKLPILSALRRVVRFALQPDAPERIEVVGAYAKNFMPLLFNLYTTSNEDDIDDKGIKAAALETIRTYAEVAPKELIAQFVEAAMTKAKDASDNPTKQARILDILCALARTADASALEKIMGTITSWFDKVDAPVLQKKAFRILEEILSRRSLPELETFFSSWASEFENALSRPIATILPPARAAFCACVTLTIDSFDNFKRLSEFCLRSLDAIVLSLDKANSTHARSNASKCLQHMLIKLIEEGGEVGEHPSAALNDLLSRIYELATPVAGVDNGSVEMDVARSTFVALNIVAQKQLKVLNGVHISRLVAHGCAWIGDGRPPVRILVIRLLRVLAQKLPEFALQQYRDLLLNSIFEEQLTCDLTSKVRKANRLLLEVLVARFGVDVLLKYTSKPDWVKQMRNIEKINRRKERQINNEASAKDSDDEGGSEAVSRLTSRTAGADTILKLLEDSDTSDSGGEDDIAEMRSRTGSIWLKEDTDMGDATDLLDRKSMLLKVTTSDPAQLAKKKAKALEKKKSKESGFKITKDGKLIIVDSDEEKEQKRKTRKRRNGLDDLDDDFPREEKKKKKSDIGEGSDSDDDDDDSENVNPKSVAKSAISGTSKWCPGGKGIHRDTSSKEGPGRPAKSSGDSKKKGRKLQPYAYVPLRQKGGKQSLVKVLKSHGKVGKTKKFVKQ</sequence>
<feature type="region of interest" description="Disordered" evidence="3">
    <location>
        <begin position="1225"/>
        <end position="1338"/>
    </location>
</feature>
<dbReference type="EMBL" id="JARK01001343">
    <property type="protein sequence ID" value="EYC28509.1"/>
    <property type="molecule type" value="Genomic_DNA"/>
</dbReference>
<dbReference type="InterPro" id="IPR052087">
    <property type="entry name" value="RRP12"/>
</dbReference>
<evidence type="ECO:0000256" key="1">
    <source>
        <dbReference type="ARBA" id="ARBA00004123"/>
    </source>
</evidence>
<evidence type="ECO:0000256" key="2">
    <source>
        <dbReference type="ARBA" id="ARBA00023242"/>
    </source>
</evidence>
<dbReference type="InterPro" id="IPR012978">
    <property type="entry name" value="HEAT_RRP12"/>
</dbReference>
<feature type="region of interest" description="Disordered" evidence="3">
    <location>
        <begin position="73"/>
        <end position="101"/>
    </location>
</feature>
<gene>
    <name evidence="6" type="primary">Acey_s0007.g3262</name>
    <name evidence="6" type="synonym">Acey-Y46E12BL.2</name>
    <name evidence="6" type="ORF">Y032_0007g3262</name>
</gene>
<dbReference type="Proteomes" id="UP000024635">
    <property type="component" value="Unassembled WGS sequence"/>
</dbReference>
<dbReference type="InterPro" id="IPR057860">
    <property type="entry name" value="HEAT_RRP12_N"/>
</dbReference>
<evidence type="ECO:0000313" key="7">
    <source>
        <dbReference type="Proteomes" id="UP000024635"/>
    </source>
</evidence>
<dbReference type="PANTHER" id="PTHR48287">
    <property type="entry name" value="ARM REPEAT SUPERFAMILY PROTEIN"/>
    <property type="match status" value="1"/>
</dbReference>
<reference evidence="7" key="1">
    <citation type="journal article" date="2015" name="Nat. Genet.">
        <title>The genome and transcriptome of the zoonotic hookworm Ancylostoma ceylanicum identify infection-specific gene families.</title>
        <authorList>
            <person name="Schwarz E.M."/>
            <person name="Hu Y."/>
            <person name="Antoshechkin I."/>
            <person name="Miller M.M."/>
            <person name="Sternberg P.W."/>
            <person name="Aroian R.V."/>
        </authorList>
    </citation>
    <scope>NUCLEOTIDE SEQUENCE</scope>
    <source>
        <strain evidence="7">HY135</strain>
    </source>
</reference>
<evidence type="ECO:0000256" key="3">
    <source>
        <dbReference type="SAM" id="MobiDB-lite"/>
    </source>
</evidence>
<feature type="domain" description="RRP12 N-terminal HEAT" evidence="5">
    <location>
        <begin position="167"/>
        <end position="390"/>
    </location>
</feature>
<proteinExistence type="predicted"/>
<evidence type="ECO:0000259" key="4">
    <source>
        <dbReference type="Pfam" id="PF08161"/>
    </source>
</evidence>